<protein>
    <submittedName>
        <fullName evidence="2">Uncharacterized protein</fullName>
    </submittedName>
</protein>
<evidence type="ECO:0000256" key="1">
    <source>
        <dbReference type="SAM" id="MobiDB-lite"/>
    </source>
</evidence>
<dbReference type="Proteomes" id="UP000554482">
    <property type="component" value="Unassembled WGS sequence"/>
</dbReference>
<keyword evidence="3" id="KW-1185">Reference proteome</keyword>
<name>A0A7J6X0P7_THATH</name>
<evidence type="ECO:0000313" key="3">
    <source>
        <dbReference type="Proteomes" id="UP000554482"/>
    </source>
</evidence>
<dbReference type="AlphaFoldDB" id="A0A7J6X0P7"/>
<evidence type="ECO:0000313" key="2">
    <source>
        <dbReference type="EMBL" id="KAF5202405.1"/>
    </source>
</evidence>
<reference evidence="2 3" key="1">
    <citation type="submission" date="2020-06" db="EMBL/GenBank/DDBJ databases">
        <title>Transcriptomic and genomic resources for Thalictrum thalictroides and T. hernandezii: Facilitating candidate gene discovery in an emerging model plant lineage.</title>
        <authorList>
            <person name="Arias T."/>
            <person name="Riano-Pachon D.M."/>
            <person name="Di Stilio V.S."/>
        </authorList>
    </citation>
    <scope>NUCLEOTIDE SEQUENCE [LARGE SCALE GENOMIC DNA]</scope>
    <source>
        <strain evidence="3">cv. WT478/WT964</strain>
        <tissue evidence="2">Leaves</tissue>
    </source>
</reference>
<comment type="caution">
    <text evidence="2">The sequence shown here is derived from an EMBL/GenBank/DDBJ whole genome shotgun (WGS) entry which is preliminary data.</text>
</comment>
<feature type="region of interest" description="Disordered" evidence="1">
    <location>
        <begin position="1"/>
        <end position="49"/>
    </location>
</feature>
<organism evidence="2 3">
    <name type="scientific">Thalictrum thalictroides</name>
    <name type="common">Rue-anemone</name>
    <name type="synonym">Anemone thalictroides</name>
    <dbReference type="NCBI Taxonomy" id="46969"/>
    <lineage>
        <taxon>Eukaryota</taxon>
        <taxon>Viridiplantae</taxon>
        <taxon>Streptophyta</taxon>
        <taxon>Embryophyta</taxon>
        <taxon>Tracheophyta</taxon>
        <taxon>Spermatophyta</taxon>
        <taxon>Magnoliopsida</taxon>
        <taxon>Ranunculales</taxon>
        <taxon>Ranunculaceae</taxon>
        <taxon>Thalictroideae</taxon>
        <taxon>Thalictrum</taxon>
    </lineage>
</organism>
<dbReference type="EMBL" id="JABWDY010008166">
    <property type="protein sequence ID" value="KAF5202405.1"/>
    <property type="molecule type" value="Genomic_DNA"/>
</dbReference>
<proteinExistence type="predicted"/>
<sequence length="107" mass="11541">MGDTLENGLQAMEDNQPGGIRQDTADRGGNTGFPQKARGSQGGDRGFEDGPGTAMLFVVIGTEGWELCMMLICVLSEAQNVWHSSQTSEVTISEVKACLFCGYYELE</sequence>
<accession>A0A7J6X0P7</accession>
<gene>
    <name evidence="2" type="ORF">FRX31_008008</name>
</gene>